<feature type="coiled-coil region" evidence="1">
    <location>
        <begin position="67"/>
        <end position="114"/>
    </location>
</feature>
<dbReference type="Pfam" id="PF11989">
    <property type="entry name" value="Dsl1_C"/>
    <property type="match status" value="1"/>
</dbReference>
<feature type="coiled-coil region" evidence="1">
    <location>
        <begin position="1"/>
        <end position="28"/>
    </location>
</feature>
<feature type="compositionally biased region" description="Acidic residues" evidence="2">
    <location>
        <begin position="366"/>
        <end position="386"/>
    </location>
</feature>
<evidence type="ECO:0000313" key="4">
    <source>
        <dbReference type="EMBL" id="KAF6058960.1"/>
    </source>
</evidence>
<dbReference type="Proteomes" id="UP000590412">
    <property type="component" value="Unassembled WGS sequence"/>
</dbReference>
<reference evidence="4" key="1">
    <citation type="submission" date="2020-03" db="EMBL/GenBank/DDBJ databases">
        <title>FDA dAtabase for Regulatory Grade micrObial Sequences (FDA-ARGOS): Supporting development and validation of Infectious Disease Dx tests.</title>
        <authorList>
            <person name="Campos J."/>
            <person name="Goldberg B."/>
            <person name="Tallon L."/>
            <person name="Sadzewicz L."/>
            <person name="Vavikolanu K."/>
            <person name="Mehta A."/>
            <person name="Aluvathingal J."/>
            <person name="Nadendla S."/>
            <person name="Nandy P."/>
            <person name="Geyer C."/>
            <person name="Yan Y."/>
            <person name="Sichtig H."/>
        </authorList>
    </citation>
    <scope>NUCLEOTIDE SEQUENCE [LARGE SCALE GENOMIC DNA]</scope>
    <source>
        <strain evidence="4">FDAARGOS_652</strain>
    </source>
</reference>
<keyword evidence="1" id="KW-0175">Coiled coil</keyword>
<feature type="domain" description="Retrograde transport protein Dsl1 C-terminal" evidence="3">
    <location>
        <begin position="541"/>
        <end position="661"/>
    </location>
</feature>
<dbReference type="EMBL" id="JABWAB010000001">
    <property type="protein sequence ID" value="KAF6058960.1"/>
    <property type="molecule type" value="Genomic_DNA"/>
</dbReference>
<protein>
    <submittedName>
        <fullName evidence="4">Retrograde transport protein Dsl1 C terminal family protein</fullName>
    </submittedName>
</protein>
<evidence type="ECO:0000313" key="5">
    <source>
        <dbReference type="Proteomes" id="UP000590412"/>
    </source>
</evidence>
<sequence>MISTESKLQDEQGKLKKINEEIGQLKVQVTSSYLSPILAKQEQFQLIHIHNINNDNDASKDLQNLSITQLNSKSETINRQIQELEKLNNIKTNMDEIEKLLSNLNLSINSLLDLQHLSHLFKQIQAIPSLNYMIYKQVIRRVASLHITFVELLNNYLNLIVPDEFTILHGSVIGDFNQFVIKNGYNLSVYAEYKTKWDELIDRMFHSHEIKLVYNGGGSNNEEDDEQLEMKEVEGTDFISSLINFVTFINKINHAQIKNYLNSKISKLVAGQLFQNVEKIIRDQEQINQLNALMILCEDNGWNFLNKIEGSGTMEERLNKLHIDWIIDDYVGKIKTVLNTSSHFTELKEVQEEVREKREDTITNDNDTDWNESWDDGWDEEEEENQANDSPQLKQREDLQKHGQVKISQIPQQLELLFKQYSKYSKDISYLVSTIKALSLVQYPSLASSFVMYNDFIKLAQITGDNSLISFIDSNWNQMTLQFIQELKTLISSLNLESEVDMEDEILDDYNLNQLSLIYKWFQTFFESRQFRQTNFGKFEQLITELVDFANMWLIQLIFTIDDISENQCLLYSLLIDNLNNITIPILGEIGVSKSSIDSFNKANNVRFLLNNHLKDIIDRFYQGELFDLATGEMVNMIRSIFIQSEIRDNYINEIIEFRNMS</sequence>
<name>A0A8X7NPI8_CANPA</name>
<accession>A0A8X7NPI8</accession>
<dbReference type="Gene3D" id="1.10.357.150">
    <property type="match status" value="1"/>
</dbReference>
<dbReference type="InterPro" id="IPR001611">
    <property type="entry name" value="Leu-rich_rpt"/>
</dbReference>
<gene>
    <name evidence="4" type="ORF">FOB60_000542</name>
</gene>
<feature type="region of interest" description="Disordered" evidence="2">
    <location>
        <begin position="355"/>
        <end position="392"/>
    </location>
</feature>
<comment type="caution">
    <text evidence="4">The sequence shown here is derived from an EMBL/GenBank/DDBJ whole genome shotgun (WGS) entry which is preliminary data.</text>
</comment>
<evidence type="ECO:0000256" key="1">
    <source>
        <dbReference type="SAM" id="Coils"/>
    </source>
</evidence>
<proteinExistence type="predicted"/>
<dbReference type="AlphaFoldDB" id="A0A8X7NPI8"/>
<organism evidence="4 5">
    <name type="scientific">Candida parapsilosis</name>
    <name type="common">Yeast</name>
    <dbReference type="NCBI Taxonomy" id="5480"/>
    <lineage>
        <taxon>Eukaryota</taxon>
        <taxon>Fungi</taxon>
        <taxon>Dikarya</taxon>
        <taxon>Ascomycota</taxon>
        <taxon>Saccharomycotina</taxon>
        <taxon>Pichiomycetes</taxon>
        <taxon>Debaryomycetaceae</taxon>
        <taxon>Candida/Lodderomyces clade</taxon>
        <taxon>Candida</taxon>
    </lineage>
</organism>
<dbReference type="InterPro" id="IPR046362">
    <property type="entry name" value="Zw10/DSL1_C_sf"/>
</dbReference>
<dbReference type="InterPro" id="IPR021876">
    <property type="entry name" value="Dsl1_C"/>
</dbReference>
<evidence type="ECO:0000259" key="3">
    <source>
        <dbReference type="Pfam" id="PF11989"/>
    </source>
</evidence>
<dbReference type="PROSITE" id="PS51450">
    <property type="entry name" value="LRR"/>
    <property type="match status" value="1"/>
</dbReference>
<evidence type="ECO:0000256" key="2">
    <source>
        <dbReference type="SAM" id="MobiDB-lite"/>
    </source>
</evidence>